<dbReference type="RefSeq" id="WP_257769691.1">
    <property type="nucleotide sequence ID" value="NZ_CP102480.1"/>
</dbReference>
<dbReference type="GO" id="GO:0015031">
    <property type="term" value="P:protein transport"/>
    <property type="evidence" value="ECO:0007669"/>
    <property type="project" value="UniProtKB-KW"/>
</dbReference>
<organism evidence="4 5">
    <name type="scientific">Nisaea acidiphila</name>
    <dbReference type="NCBI Taxonomy" id="1862145"/>
    <lineage>
        <taxon>Bacteria</taxon>
        <taxon>Pseudomonadati</taxon>
        <taxon>Pseudomonadota</taxon>
        <taxon>Alphaproteobacteria</taxon>
        <taxon>Rhodospirillales</taxon>
        <taxon>Thalassobaculaceae</taxon>
        <taxon>Nisaea</taxon>
    </lineage>
</organism>
<feature type="compositionally biased region" description="Acidic residues" evidence="3">
    <location>
        <begin position="284"/>
        <end position="301"/>
    </location>
</feature>
<evidence type="ECO:0000256" key="2">
    <source>
        <dbReference type="ARBA" id="ARBA00022927"/>
    </source>
</evidence>
<accession>A0A9J7AT61</accession>
<name>A0A9J7AT61_9PROT</name>
<protein>
    <submittedName>
        <fullName evidence="4">FliH/SctL family protein</fullName>
    </submittedName>
</protein>
<feature type="compositionally biased region" description="Acidic residues" evidence="3">
    <location>
        <begin position="234"/>
        <end position="243"/>
    </location>
</feature>
<dbReference type="PANTHER" id="PTHR34982:SF1">
    <property type="entry name" value="FLAGELLAR ASSEMBLY PROTEIN FLIH"/>
    <property type="match status" value="1"/>
</dbReference>
<dbReference type="GO" id="GO:0005829">
    <property type="term" value="C:cytosol"/>
    <property type="evidence" value="ECO:0007669"/>
    <property type="project" value="TreeGrafter"/>
</dbReference>
<reference evidence="4" key="1">
    <citation type="submission" date="2022-08" db="EMBL/GenBank/DDBJ databases">
        <title>Nisaea acidiphila sp. nov., isolated from a marine algal debris and emended description of the genus Nisaea Urios et al. 2008.</title>
        <authorList>
            <person name="Kwon K."/>
        </authorList>
    </citation>
    <scope>NUCLEOTIDE SEQUENCE</scope>
    <source>
        <strain evidence="4">MEBiC11861</strain>
    </source>
</reference>
<dbReference type="Proteomes" id="UP001060336">
    <property type="component" value="Chromosome"/>
</dbReference>
<dbReference type="KEGG" id="naci:NUH88_02205"/>
<keyword evidence="1" id="KW-0813">Transport</keyword>
<feature type="region of interest" description="Disordered" evidence="3">
    <location>
        <begin position="217"/>
        <end position="307"/>
    </location>
</feature>
<evidence type="ECO:0000256" key="3">
    <source>
        <dbReference type="SAM" id="MobiDB-lite"/>
    </source>
</evidence>
<dbReference type="PANTHER" id="PTHR34982">
    <property type="entry name" value="YOP PROTEINS TRANSLOCATION PROTEIN L"/>
    <property type="match status" value="1"/>
</dbReference>
<evidence type="ECO:0000256" key="1">
    <source>
        <dbReference type="ARBA" id="ARBA00022448"/>
    </source>
</evidence>
<dbReference type="AlphaFoldDB" id="A0A9J7AT61"/>
<gene>
    <name evidence="4" type="ORF">NUH88_02205</name>
</gene>
<keyword evidence="2" id="KW-0653">Protein transport</keyword>
<evidence type="ECO:0000313" key="4">
    <source>
        <dbReference type="EMBL" id="UUX50512.1"/>
    </source>
</evidence>
<keyword evidence="5" id="KW-1185">Reference proteome</keyword>
<evidence type="ECO:0000313" key="5">
    <source>
        <dbReference type="Proteomes" id="UP001060336"/>
    </source>
</evidence>
<proteinExistence type="predicted"/>
<sequence>MATQKSRFLFDDIFDEEYQQKLRRAAEAARLAEEEAAANAPPTYSQDEIDEAKEASYQLGRQEGMSAAMAGIEQQVAVALEGVLSQIGKLTETHRKWTSEMQRDAVRLSATIMRKLAPELTRGTELPQIEHVINQAFQFLTEQPKVMIRVAAEIEEPLRDKVQLMASRVGYEGEVVLVGDPELVATDCRVSWAAGAVERALDETWSEIDEMVERTVSALPPRSGIGSDVPASPEVDDAGEMPDETEHATAMGAETEAATEPEPDDEPGANDEMEMAAPLADTEITTEVEQPDMDLPADPDEAEVRES</sequence>
<dbReference type="EMBL" id="CP102480">
    <property type="protein sequence ID" value="UUX50512.1"/>
    <property type="molecule type" value="Genomic_DNA"/>
</dbReference>
<dbReference type="InterPro" id="IPR051472">
    <property type="entry name" value="T3SS_Stator/FliH"/>
</dbReference>
<feature type="compositionally biased region" description="Acidic residues" evidence="3">
    <location>
        <begin position="257"/>
        <end position="274"/>
    </location>
</feature>